<dbReference type="InterPro" id="IPR040389">
    <property type="entry name" value="SMR"/>
</dbReference>
<dbReference type="GO" id="GO:0004860">
    <property type="term" value="F:protein kinase inhibitor activity"/>
    <property type="evidence" value="ECO:0007669"/>
    <property type="project" value="UniProtKB-KW"/>
</dbReference>
<proteinExistence type="predicted"/>
<evidence type="ECO:0000256" key="2">
    <source>
        <dbReference type="ARBA" id="ARBA00023306"/>
    </source>
</evidence>
<sequence>MKEDDDDIEEFKTLSDLKYRIPPSLECPSALKRKSVVVIPKSVMKEHDDDDIEEFKTPYDPKFRIPQSLECSPPPKRKSMEGTTPSVLFQLPGLTFFKSLCEKFRVFVVKISCLRILII</sequence>
<keyword evidence="4" id="KW-1185">Reference proteome</keyword>
<name>A0AAV0ZCT0_VICFA</name>
<reference evidence="3 4" key="1">
    <citation type="submission" date="2023-01" db="EMBL/GenBank/DDBJ databases">
        <authorList>
            <person name="Kreplak J."/>
        </authorList>
    </citation>
    <scope>NUCLEOTIDE SEQUENCE [LARGE SCALE GENOMIC DNA]</scope>
</reference>
<dbReference type="PANTHER" id="PTHR33142">
    <property type="entry name" value="CYCLIN-DEPENDENT PROTEIN KINASE INHIBITOR SMR13"/>
    <property type="match status" value="1"/>
</dbReference>
<evidence type="ECO:0000313" key="3">
    <source>
        <dbReference type="EMBL" id="CAI8596450.1"/>
    </source>
</evidence>
<accession>A0AAV0ZCT0</accession>
<dbReference type="GO" id="GO:0032875">
    <property type="term" value="P:regulation of DNA endoreduplication"/>
    <property type="evidence" value="ECO:0007669"/>
    <property type="project" value="InterPro"/>
</dbReference>
<dbReference type="AlphaFoldDB" id="A0AAV0ZCT0"/>
<protein>
    <submittedName>
        <fullName evidence="3">Uncharacterized protein</fullName>
    </submittedName>
</protein>
<dbReference type="Proteomes" id="UP001157006">
    <property type="component" value="Chromosome 2"/>
</dbReference>
<dbReference type="EMBL" id="OX451737">
    <property type="protein sequence ID" value="CAI8596450.1"/>
    <property type="molecule type" value="Genomic_DNA"/>
</dbReference>
<evidence type="ECO:0000256" key="1">
    <source>
        <dbReference type="ARBA" id="ARBA00023013"/>
    </source>
</evidence>
<keyword evidence="2" id="KW-0131">Cell cycle</keyword>
<organism evidence="3 4">
    <name type="scientific">Vicia faba</name>
    <name type="common">Broad bean</name>
    <name type="synonym">Faba vulgaris</name>
    <dbReference type="NCBI Taxonomy" id="3906"/>
    <lineage>
        <taxon>Eukaryota</taxon>
        <taxon>Viridiplantae</taxon>
        <taxon>Streptophyta</taxon>
        <taxon>Embryophyta</taxon>
        <taxon>Tracheophyta</taxon>
        <taxon>Spermatophyta</taxon>
        <taxon>Magnoliopsida</taxon>
        <taxon>eudicotyledons</taxon>
        <taxon>Gunneridae</taxon>
        <taxon>Pentapetalae</taxon>
        <taxon>rosids</taxon>
        <taxon>fabids</taxon>
        <taxon>Fabales</taxon>
        <taxon>Fabaceae</taxon>
        <taxon>Papilionoideae</taxon>
        <taxon>50 kb inversion clade</taxon>
        <taxon>NPAAA clade</taxon>
        <taxon>Hologalegina</taxon>
        <taxon>IRL clade</taxon>
        <taxon>Fabeae</taxon>
        <taxon>Vicia</taxon>
    </lineage>
</organism>
<dbReference type="PANTHER" id="PTHR33142:SF110">
    <property type="entry name" value="CYCLIN-DEPENDENT PROTEIN KINASE INHIBITOR SMR4"/>
    <property type="match status" value="1"/>
</dbReference>
<evidence type="ECO:0000313" key="4">
    <source>
        <dbReference type="Proteomes" id="UP001157006"/>
    </source>
</evidence>
<gene>
    <name evidence="3" type="ORF">VFH_II036000</name>
</gene>
<dbReference type="GO" id="GO:0005634">
    <property type="term" value="C:nucleus"/>
    <property type="evidence" value="ECO:0007669"/>
    <property type="project" value="TreeGrafter"/>
</dbReference>
<keyword evidence="1" id="KW-0649">Protein kinase inhibitor</keyword>